<organism evidence="2 3">
    <name type="scientific">Triparma columacea</name>
    <dbReference type="NCBI Taxonomy" id="722753"/>
    <lineage>
        <taxon>Eukaryota</taxon>
        <taxon>Sar</taxon>
        <taxon>Stramenopiles</taxon>
        <taxon>Ochrophyta</taxon>
        <taxon>Bolidophyceae</taxon>
        <taxon>Parmales</taxon>
        <taxon>Triparmaceae</taxon>
        <taxon>Triparma</taxon>
    </lineage>
</organism>
<protein>
    <submittedName>
        <fullName evidence="2">Uncharacterized protein</fullName>
    </submittedName>
</protein>
<feature type="region of interest" description="Disordered" evidence="1">
    <location>
        <begin position="140"/>
        <end position="165"/>
    </location>
</feature>
<feature type="compositionally biased region" description="Polar residues" evidence="1">
    <location>
        <begin position="300"/>
        <end position="314"/>
    </location>
</feature>
<evidence type="ECO:0000313" key="2">
    <source>
        <dbReference type="EMBL" id="GMI48996.1"/>
    </source>
</evidence>
<name>A0A9W7GQE2_9STRA</name>
<dbReference type="OrthoDB" id="204263at2759"/>
<evidence type="ECO:0000313" key="3">
    <source>
        <dbReference type="Proteomes" id="UP001165065"/>
    </source>
</evidence>
<dbReference type="EMBL" id="BRYA01000452">
    <property type="protein sequence ID" value="GMI48996.1"/>
    <property type="molecule type" value="Genomic_DNA"/>
</dbReference>
<proteinExistence type="predicted"/>
<evidence type="ECO:0000256" key="1">
    <source>
        <dbReference type="SAM" id="MobiDB-lite"/>
    </source>
</evidence>
<reference evidence="3" key="1">
    <citation type="journal article" date="2023" name="Commun. Biol.">
        <title>Genome analysis of Parmales, the sister group of diatoms, reveals the evolutionary specialization of diatoms from phago-mixotrophs to photoautotrophs.</title>
        <authorList>
            <person name="Ban H."/>
            <person name="Sato S."/>
            <person name="Yoshikawa S."/>
            <person name="Yamada K."/>
            <person name="Nakamura Y."/>
            <person name="Ichinomiya M."/>
            <person name="Sato N."/>
            <person name="Blanc-Mathieu R."/>
            <person name="Endo H."/>
            <person name="Kuwata A."/>
            <person name="Ogata H."/>
        </authorList>
    </citation>
    <scope>NUCLEOTIDE SEQUENCE [LARGE SCALE GENOMIC DNA]</scope>
</reference>
<gene>
    <name evidence="2" type="ORF">TrCOL_g6216</name>
</gene>
<comment type="caution">
    <text evidence="2">The sequence shown here is derived from an EMBL/GenBank/DDBJ whole genome shotgun (WGS) entry which is preliminary data.</text>
</comment>
<feature type="region of interest" description="Disordered" evidence="1">
    <location>
        <begin position="285"/>
        <end position="314"/>
    </location>
</feature>
<keyword evidence="3" id="KW-1185">Reference proteome</keyword>
<dbReference type="AlphaFoldDB" id="A0A9W7GQE2"/>
<feature type="compositionally biased region" description="Low complexity" evidence="1">
    <location>
        <begin position="18"/>
        <end position="38"/>
    </location>
</feature>
<accession>A0A9W7GQE2</accession>
<sequence>MAGGRGGRVVRRNDSLKATGGSEETSTGTGRGRTGSASADLTEADRPRYKQLVEDTKNLINWFNADPIEGEEMVTEMSLSDFKDACRTLGIDFANSPQLVQLCENDDLSTSVRAIQLVNGKAVAVIKELDDIQRKEREARQAERAAKKAKAEAEKKARKEAKEKAKRDADNILQIEASIILTLEKGGLPTTDPSKGRCSQETVFYRYSDKGLQFQFGSADFASMTFRSDGTFEFKNGYKMEFSSGRQFVERSEGLFDDLKGTYDIVWGEMRQTSDGKKLRRLTKLPKVEETRPGQATPRRPSQNGKMGSTRMMNNNRGSLRAAGSFRGIGRMGSSLLKKIGSVRFGGDKNGAAGDDANDATDAAEEVWIPTPLEIILHPSDMEARRQGIDLTQRWGCYEPQGEIEDPNSCKIMKIRRKITPTVVGPYIFPPDPNAK</sequence>
<feature type="region of interest" description="Disordered" evidence="1">
    <location>
        <begin position="1"/>
        <end position="47"/>
    </location>
</feature>
<dbReference type="Proteomes" id="UP001165065">
    <property type="component" value="Unassembled WGS sequence"/>
</dbReference>